<dbReference type="Proteomes" id="UP001151760">
    <property type="component" value="Unassembled WGS sequence"/>
</dbReference>
<evidence type="ECO:0000313" key="2">
    <source>
        <dbReference type="Proteomes" id="UP001151760"/>
    </source>
</evidence>
<gene>
    <name evidence="1" type="ORF">Tco_0874320</name>
</gene>
<comment type="caution">
    <text evidence="1">The sequence shown here is derived from an EMBL/GenBank/DDBJ whole genome shotgun (WGS) entry which is preliminary data.</text>
</comment>
<proteinExistence type="predicted"/>
<reference evidence="1" key="1">
    <citation type="journal article" date="2022" name="Int. J. Mol. Sci.">
        <title>Draft Genome of Tanacetum Coccineum: Genomic Comparison of Closely Related Tanacetum-Family Plants.</title>
        <authorList>
            <person name="Yamashiro T."/>
            <person name="Shiraishi A."/>
            <person name="Nakayama K."/>
            <person name="Satake H."/>
        </authorList>
    </citation>
    <scope>NUCLEOTIDE SEQUENCE</scope>
</reference>
<dbReference type="PANTHER" id="PTHR31639">
    <property type="entry name" value="F-BOX PROTEIN-LIKE"/>
    <property type="match status" value="1"/>
</dbReference>
<reference evidence="1" key="2">
    <citation type="submission" date="2022-01" db="EMBL/GenBank/DDBJ databases">
        <authorList>
            <person name="Yamashiro T."/>
            <person name="Shiraishi A."/>
            <person name="Satake H."/>
            <person name="Nakayama K."/>
        </authorList>
    </citation>
    <scope>NUCLEOTIDE SEQUENCE</scope>
</reference>
<dbReference type="PANTHER" id="PTHR31639:SF42">
    <property type="entry name" value="OS02G0160200 PROTEIN"/>
    <property type="match status" value="1"/>
</dbReference>
<name>A0ABQ5BQG2_9ASTR</name>
<organism evidence="1 2">
    <name type="scientific">Tanacetum coccineum</name>
    <dbReference type="NCBI Taxonomy" id="301880"/>
    <lineage>
        <taxon>Eukaryota</taxon>
        <taxon>Viridiplantae</taxon>
        <taxon>Streptophyta</taxon>
        <taxon>Embryophyta</taxon>
        <taxon>Tracheophyta</taxon>
        <taxon>Spermatophyta</taxon>
        <taxon>Magnoliopsida</taxon>
        <taxon>eudicotyledons</taxon>
        <taxon>Gunneridae</taxon>
        <taxon>Pentapetalae</taxon>
        <taxon>asterids</taxon>
        <taxon>campanulids</taxon>
        <taxon>Asterales</taxon>
        <taxon>Asteraceae</taxon>
        <taxon>Asteroideae</taxon>
        <taxon>Anthemideae</taxon>
        <taxon>Anthemidinae</taxon>
        <taxon>Tanacetum</taxon>
    </lineage>
</organism>
<dbReference type="EMBL" id="BQNB010013410">
    <property type="protein sequence ID" value="GJT15614.1"/>
    <property type="molecule type" value="Genomic_DNA"/>
</dbReference>
<sequence length="255" mass="29516">MENNVYLVEHCATTIGANLGEHISPMERPDKIPLWMELGLLIGFVDEGRVSCWVTNCRHQCTCPPAPSCLSQWLEYYEAMEEMKIMRLTHRRQLEDVPELIHHIQALLPAKDAARTCVLSKSWLHAWFTILTLRFCQSSKSLTKQQEKRYLRLMRRTIRRYHKDNIPIITCDLHFGIRKPKSSTRVEKFIKRVASKSPLKELCLTVVDDVASITLPDEIFSSENLDTLSIKLYFSLHTARPLKKKTIPFALVAIL</sequence>
<accession>A0ABQ5BQG2</accession>
<keyword evidence="2" id="KW-1185">Reference proteome</keyword>
<dbReference type="SUPFAM" id="SSF81383">
    <property type="entry name" value="F-box domain"/>
    <property type="match status" value="1"/>
</dbReference>
<evidence type="ECO:0000313" key="1">
    <source>
        <dbReference type="EMBL" id="GJT15614.1"/>
    </source>
</evidence>
<protein>
    <submittedName>
        <fullName evidence="1">Acyl carrier protein 1, chloroplastic-like protein</fullName>
    </submittedName>
</protein>
<dbReference type="InterPro" id="IPR036047">
    <property type="entry name" value="F-box-like_dom_sf"/>
</dbReference>